<evidence type="ECO:0000313" key="7">
    <source>
        <dbReference type="EMBL" id="ASN04183.1"/>
    </source>
</evidence>
<comment type="subcellular location">
    <subcellularLocation>
        <location evidence="1">Cell membrane</location>
        <topology evidence="1">Lipid-anchor</topology>
    </subcellularLocation>
</comment>
<dbReference type="PANTHER" id="PTHR30290:SF9">
    <property type="entry name" value="OLIGOPEPTIDE-BINDING PROTEIN APPA"/>
    <property type="match status" value="1"/>
</dbReference>
<dbReference type="Gene3D" id="3.40.190.10">
    <property type="entry name" value="Periplasmic binding protein-like II"/>
    <property type="match status" value="1"/>
</dbReference>
<feature type="domain" description="Solute-binding protein family 5" evidence="6">
    <location>
        <begin position="83"/>
        <end position="436"/>
    </location>
</feature>
<dbReference type="AlphaFoldDB" id="A0A221M962"/>
<evidence type="ECO:0000256" key="5">
    <source>
        <dbReference type="SAM" id="SignalP"/>
    </source>
</evidence>
<keyword evidence="8" id="KW-1185">Reference proteome</keyword>
<dbReference type="InterPro" id="IPR030678">
    <property type="entry name" value="Peptide/Ni-bd"/>
</dbReference>
<evidence type="ECO:0000256" key="2">
    <source>
        <dbReference type="ARBA" id="ARBA00005695"/>
    </source>
</evidence>
<keyword evidence="3" id="KW-0813">Transport</keyword>
<keyword evidence="4 5" id="KW-0732">Signal</keyword>
<feature type="chain" id="PRO_5038752893" evidence="5">
    <location>
        <begin position="28"/>
        <end position="521"/>
    </location>
</feature>
<dbReference type="RefSeq" id="WP_089530753.1">
    <property type="nucleotide sequence ID" value="NZ_CP022437.1"/>
</dbReference>
<dbReference type="SUPFAM" id="SSF53850">
    <property type="entry name" value="Periplasmic binding protein-like II"/>
    <property type="match status" value="1"/>
</dbReference>
<dbReference type="PANTHER" id="PTHR30290">
    <property type="entry name" value="PERIPLASMIC BINDING COMPONENT OF ABC TRANSPORTER"/>
    <property type="match status" value="1"/>
</dbReference>
<dbReference type="InterPro" id="IPR000914">
    <property type="entry name" value="SBP_5_dom"/>
</dbReference>
<dbReference type="GO" id="GO:0015833">
    <property type="term" value="P:peptide transport"/>
    <property type="evidence" value="ECO:0007669"/>
    <property type="project" value="TreeGrafter"/>
</dbReference>
<accession>A0A221M962</accession>
<evidence type="ECO:0000256" key="1">
    <source>
        <dbReference type="ARBA" id="ARBA00004193"/>
    </source>
</evidence>
<dbReference type="OrthoDB" id="9796817at2"/>
<protein>
    <submittedName>
        <fullName evidence="7">Glutathione ABC transporter substrate-binding protein GsiB</fullName>
    </submittedName>
</protein>
<dbReference type="KEGG" id="vne:CFK40_03755"/>
<evidence type="ECO:0000313" key="8">
    <source>
        <dbReference type="Proteomes" id="UP000204391"/>
    </source>
</evidence>
<sequence length="521" mass="58178">MKKFIANFSAFVLVMMLLSACTTGDNSATNGTGNTDSQNHDGVTVGYHENVQTLDPHDSSSGIDISVLNTMYESLLTPNQDGELEPLLATEYKISDDGLTYTFELKKGVKFTDGTTFNAKAVKANIKRILDSDGSLNSYRDLKGIKNVKVTGDYEIKITLKEVNSQFLSKIGTKNFASPKTLDSANYAKASTGTGPFKLKEWNHGASVVVVKNEDYWKDEHPKVDKITFKPIPENGSRVAMLKTGELDVMYPVPVNDVKDLQKADGIKVDLYESTYVNYTTVNTSKEEFSSKKVRKAMNYAINKDAYIKVVKNGFAKKATSPLPKTNVNFTSQELYTHNIEKAKQLMKEAGYADGFSATIWGSNSSKDKKGMQFIKQQLKKINIDVKIKQFERGTLSEKINKPKTPEDSQVQMWYVGWSSTPRDTDNALNPLFSTSAFPPNGANTAYYSNPKVDELINGALNSKTKEEKQKKYDKVQKILWDDAPWLFLATDVQQIAMNENLTGVWRSADGNLYIKNVAWK</sequence>
<dbReference type="PROSITE" id="PS51257">
    <property type="entry name" value="PROKAR_LIPOPROTEIN"/>
    <property type="match status" value="1"/>
</dbReference>
<dbReference type="Pfam" id="PF00496">
    <property type="entry name" value="SBP_bac_5"/>
    <property type="match status" value="1"/>
</dbReference>
<feature type="signal peptide" evidence="5">
    <location>
        <begin position="1"/>
        <end position="27"/>
    </location>
</feature>
<reference evidence="7 8" key="1">
    <citation type="journal article" date="2003" name="Int. J. Syst. Evol. Microbiol.">
        <title>Virgibacillus carmonensis sp. nov., Virgibacillus necropolis sp. nov. and Virgibacillus picturae sp. nov., three novel species isolated from deteriorated mural paintings, transfer of the species of the genus salibacillus to Virgibacillus, as Virgibacillus marismortui comb. nov. and Virgibacillus salexigens comb. nov., and emended description of the genus Virgibacillus.</title>
        <authorList>
            <person name="Heyrman J."/>
            <person name="Logan N.A."/>
            <person name="Busse H.J."/>
            <person name="Balcaen A."/>
            <person name="Lebbe L."/>
            <person name="Rodriguez-Diaz M."/>
            <person name="Swings J."/>
            <person name="De Vos P."/>
        </authorList>
    </citation>
    <scope>NUCLEOTIDE SEQUENCE [LARGE SCALE GENOMIC DNA]</scope>
    <source>
        <strain evidence="7 8">LMG 19488</strain>
    </source>
</reference>
<dbReference type="Gene3D" id="3.10.105.10">
    <property type="entry name" value="Dipeptide-binding Protein, Domain 3"/>
    <property type="match status" value="1"/>
</dbReference>
<dbReference type="EMBL" id="CP022437">
    <property type="protein sequence ID" value="ASN04183.1"/>
    <property type="molecule type" value="Genomic_DNA"/>
</dbReference>
<proteinExistence type="inferred from homology"/>
<dbReference type="Gene3D" id="3.90.76.10">
    <property type="entry name" value="Dipeptide-binding Protein, Domain 1"/>
    <property type="match status" value="1"/>
</dbReference>
<evidence type="ECO:0000256" key="3">
    <source>
        <dbReference type="ARBA" id="ARBA00022448"/>
    </source>
</evidence>
<dbReference type="PROSITE" id="PS01040">
    <property type="entry name" value="SBP_BACTERIAL_5"/>
    <property type="match status" value="1"/>
</dbReference>
<dbReference type="GO" id="GO:0042597">
    <property type="term" value="C:periplasmic space"/>
    <property type="evidence" value="ECO:0007669"/>
    <property type="project" value="UniProtKB-ARBA"/>
</dbReference>
<dbReference type="PIRSF" id="PIRSF002741">
    <property type="entry name" value="MppA"/>
    <property type="match status" value="1"/>
</dbReference>
<dbReference type="Proteomes" id="UP000204391">
    <property type="component" value="Chromosome"/>
</dbReference>
<gene>
    <name evidence="7" type="ORF">CFK40_03755</name>
</gene>
<comment type="similarity">
    <text evidence="2">Belongs to the bacterial solute-binding protein 5 family.</text>
</comment>
<dbReference type="GO" id="GO:0043190">
    <property type="term" value="C:ATP-binding cassette (ABC) transporter complex"/>
    <property type="evidence" value="ECO:0007669"/>
    <property type="project" value="InterPro"/>
</dbReference>
<dbReference type="InterPro" id="IPR023765">
    <property type="entry name" value="SBP_5_CS"/>
</dbReference>
<evidence type="ECO:0000256" key="4">
    <source>
        <dbReference type="ARBA" id="ARBA00022729"/>
    </source>
</evidence>
<organism evidence="7 8">
    <name type="scientific">Virgibacillus necropolis</name>
    <dbReference type="NCBI Taxonomy" id="163877"/>
    <lineage>
        <taxon>Bacteria</taxon>
        <taxon>Bacillati</taxon>
        <taxon>Bacillota</taxon>
        <taxon>Bacilli</taxon>
        <taxon>Bacillales</taxon>
        <taxon>Bacillaceae</taxon>
        <taxon>Virgibacillus</taxon>
    </lineage>
</organism>
<dbReference type="InterPro" id="IPR039424">
    <property type="entry name" value="SBP_5"/>
</dbReference>
<name>A0A221M962_9BACI</name>
<dbReference type="GO" id="GO:1904680">
    <property type="term" value="F:peptide transmembrane transporter activity"/>
    <property type="evidence" value="ECO:0007669"/>
    <property type="project" value="TreeGrafter"/>
</dbReference>
<evidence type="ECO:0000259" key="6">
    <source>
        <dbReference type="Pfam" id="PF00496"/>
    </source>
</evidence>